<evidence type="ECO:0000259" key="1">
    <source>
        <dbReference type="Pfam" id="PF02775"/>
    </source>
</evidence>
<proteinExistence type="predicted"/>
<name>A0ABN1Q7Y9_9ACTN</name>
<dbReference type="InterPro" id="IPR047211">
    <property type="entry name" value="POXB-like"/>
</dbReference>
<dbReference type="InterPro" id="IPR011766">
    <property type="entry name" value="TPP_enzyme_TPP-bd"/>
</dbReference>
<evidence type="ECO:0000313" key="3">
    <source>
        <dbReference type="Proteomes" id="UP001500418"/>
    </source>
</evidence>
<dbReference type="Gene3D" id="3.40.50.970">
    <property type="match status" value="1"/>
</dbReference>
<protein>
    <recommendedName>
        <fullName evidence="1">Thiamine pyrophosphate enzyme TPP-binding domain-containing protein</fullName>
    </recommendedName>
</protein>
<dbReference type="EMBL" id="BAAAID010000035">
    <property type="protein sequence ID" value="GAA0938866.1"/>
    <property type="molecule type" value="Genomic_DNA"/>
</dbReference>
<dbReference type="Pfam" id="PF02775">
    <property type="entry name" value="TPP_enzyme_C"/>
    <property type="match status" value="1"/>
</dbReference>
<reference evidence="2 3" key="1">
    <citation type="journal article" date="2019" name="Int. J. Syst. Evol. Microbiol.">
        <title>The Global Catalogue of Microorganisms (GCM) 10K type strain sequencing project: providing services to taxonomists for standard genome sequencing and annotation.</title>
        <authorList>
            <consortium name="The Broad Institute Genomics Platform"/>
            <consortium name="The Broad Institute Genome Sequencing Center for Infectious Disease"/>
            <person name="Wu L."/>
            <person name="Ma J."/>
        </authorList>
    </citation>
    <scope>NUCLEOTIDE SEQUENCE [LARGE SCALE GENOMIC DNA]</scope>
    <source>
        <strain evidence="2 3">JCM 11444</strain>
    </source>
</reference>
<dbReference type="SUPFAM" id="SSF52518">
    <property type="entry name" value="Thiamin diphosphate-binding fold (THDP-binding)"/>
    <property type="match status" value="1"/>
</dbReference>
<organism evidence="2 3">
    <name type="scientific">Streptomyces rhizosphaericus</name>
    <dbReference type="NCBI Taxonomy" id="114699"/>
    <lineage>
        <taxon>Bacteria</taxon>
        <taxon>Bacillati</taxon>
        <taxon>Actinomycetota</taxon>
        <taxon>Actinomycetes</taxon>
        <taxon>Kitasatosporales</taxon>
        <taxon>Streptomycetaceae</taxon>
        <taxon>Streptomyces</taxon>
        <taxon>Streptomyces violaceusniger group</taxon>
    </lineage>
</organism>
<evidence type="ECO:0000313" key="2">
    <source>
        <dbReference type="EMBL" id="GAA0938866.1"/>
    </source>
</evidence>
<dbReference type="Proteomes" id="UP001500418">
    <property type="component" value="Unassembled WGS sequence"/>
</dbReference>
<keyword evidence="3" id="KW-1185">Reference proteome</keyword>
<dbReference type="PANTHER" id="PTHR42981:SF2">
    <property type="entry name" value="PYRUVATE DEHYDROGENASE [UBIQUINONE]"/>
    <property type="match status" value="1"/>
</dbReference>
<sequence length="100" mass="11163">MHPKTDRRFLDRMLKKHADALEGVVKAYTRKVDKHIPIHPEFVASVLDEEAADDAIFTVDTGMCNVWAARYLSPNGRRRMIGSFTHGSMANALPQAIGAQ</sequence>
<dbReference type="PANTHER" id="PTHR42981">
    <property type="entry name" value="PYRUVATE DEHYDROGENASE [UBIQUINONE]"/>
    <property type="match status" value="1"/>
</dbReference>
<dbReference type="InterPro" id="IPR029061">
    <property type="entry name" value="THDP-binding"/>
</dbReference>
<comment type="caution">
    <text evidence="2">The sequence shown here is derived from an EMBL/GenBank/DDBJ whole genome shotgun (WGS) entry which is preliminary data.</text>
</comment>
<accession>A0ABN1Q7Y9</accession>
<feature type="domain" description="Thiamine pyrophosphate enzyme TPP-binding" evidence="1">
    <location>
        <begin position="60"/>
        <end position="100"/>
    </location>
</feature>
<gene>
    <name evidence="2" type="ORF">GCM10009575_052120</name>
</gene>